<dbReference type="RefSeq" id="WP_214418497.1">
    <property type="nucleotide sequence ID" value="NZ_CP075546.1"/>
</dbReference>
<reference evidence="3 4" key="1">
    <citation type="submission" date="2021-05" db="EMBL/GenBank/DDBJ databases">
        <title>A novel Methanospirillum isolate from a pyrite-forming mixed culture.</title>
        <authorList>
            <person name="Bunk B."/>
            <person name="Sproer C."/>
            <person name="Spring S."/>
            <person name="Pester M."/>
        </authorList>
    </citation>
    <scope>NUCLEOTIDE SEQUENCE [LARGE SCALE GENOMIC DNA]</scope>
    <source>
        <strain evidence="3 4">J.3.6.1-F.2.7.3</strain>
    </source>
</reference>
<protein>
    <submittedName>
        <fullName evidence="3">MCP four helix bundle domain-containing protein</fullName>
    </submittedName>
</protein>
<dbReference type="EMBL" id="CP075546">
    <property type="protein sequence ID" value="QVV87677.1"/>
    <property type="molecule type" value="Genomic_DNA"/>
</dbReference>
<keyword evidence="4" id="KW-1185">Reference proteome</keyword>
<evidence type="ECO:0000313" key="4">
    <source>
        <dbReference type="Proteomes" id="UP000680656"/>
    </source>
</evidence>
<dbReference type="Proteomes" id="UP000680656">
    <property type="component" value="Chromosome"/>
</dbReference>
<gene>
    <name evidence="3" type="ORF">KHC33_09915</name>
</gene>
<sequence length="54" mass="5943">MFLDNIQMKKKLIGGFLCIVILALIIAIIGYISMGDMAGKAQIMYDDNLVHLAT</sequence>
<accession>A0A8E7AZL4</accession>
<dbReference type="AlphaFoldDB" id="A0A8E7AZL4"/>
<keyword evidence="1" id="KW-0472">Membrane</keyword>
<dbReference type="Pfam" id="PF12729">
    <property type="entry name" value="4HB_MCP_1"/>
    <property type="match status" value="1"/>
</dbReference>
<organism evidence="3 4">
    <name type="scientific">Methanospirillum purgamenti</name>
    <dbReference type="NCBI Taxonomy" id="2834276"/>
    <lineage>
        <taxon>Archaea</taxon>
        <taxon>Methanobacteriati</taxon>
        <taxon>Methanobacteriota</taxon>
        <taxon>Stenosarchaea group</taxon>
        <taxon>Methanomicrobia</taxon>
        <taxon>Methanomicrobiales</taxon>
        <taxon>Methanospirillaceae</taxon>
        <taxon>Methanospirillum</taxon>
    </lineage>
</organism>
<evidence type="ECO:0000259" key="2">
    <source>
        <dbReference type="Pfam" id="PF12729"/>
    </source>
</evidence>
<evidence type="ECO:0000256" key="1">
    <source>
        <dbReference type="SAM" id="Phobius"/>
    </source>
</evidence>
<keyword evidence="1" id="KW-1133">Transmembrane helix</keyword>
<keyword evidence="1" id="KW-0812">Transmembrane</keyword>
<evidence type="ECO:0000313" key="3">
    <source>
        <dbReference type="EMBL" id="QVV87677.1"/>
    </source>
</evidence>
<feature type="transmembrane region" description="Helical" evidence="1">
    <location>
        <begin position="12"/>
        <end position="34"/>
    </location>
</feature>
<dbReference type="GeneID" id="65097501"/>
<proteinExistence type="predicted"/>
<feature type="domain" description="Chemotaxis methyl-accepting receptor HlyB-like 4HB MCP" evidence="2">
    <location>
        <begin position="5"/>
        <end position="52"/>
    </location>
</feature>
<name>A0A8E7AZL4_9EURY</name>
<dbReference type="InterPro" id="IPR024478">
    <property type="entry name" value="HlyB_4HB_MCP"/>
</dbReference>
<dbReference type="KEGG" id="mrtj:KHC33_09915"/>